<accession>A0A090AM76</accession>
<dbReference type="Proteomes" id="UP000031623">
    <property type="component" value="Chromosome"/>
</dbReference>
<sequence>MAMSWLYAIIRGFHVKFELRSDQLRYQDAENIITSAYQYDISNLQFIRVAEHLRLSFDWSAKKIEVGDSLEEPDKEWLYERLQE</sequence>
<proteinExistence type="predicted"/>
<dbReference type="KEGG" id="tig:THII_2715"/>
<evidence type="ECO:0000313" key="2">
    <source>
        <dbReference type="Proteomes" id="UP000031623"/>
    </source>
</evidence>
<name>A0A090AM76_9GAMM</name>
<protein>
    <submittedName>
        <fullName evidence="1">Uncharacterized protein</fullName>
    </submittedName>
</protein>
<keyword evidence="2" id="KW-1185">Reference proteome</keyword>
<reference evidence="1 2" key="1">
    <citation type="journal article" date="2014" name="ISME J.">
        <title>Ecophysiology of Thioploca ingrica as revealed by the complete genome sequence supplemented with proteomic evidence.</title>
        <authorList>
            <person name="Kojima H."/>
            <person name="Ogura Y."/>
            <person name="Yamamoto N."/>
            <person name="Togashi T."/>
            <person name="Mori H."/>
            <person name="Watanabe T."/>
            <person name="Nemoto F."/>
            <person name="Kurokawa K."/>
            <person name="Hayashi T."/>
            <person name="Fukui M."/>
        </authorList>
    </citation>
    <scope>NUCLEOTIDE SEQUENCE [LARGE SCALE GENOMIC DNA]</scope>
</reference>
<dbReference type="EMBL" id="AP014633">
    <property type="protein sequence ID" value="BAP57012.1"/>
    <property type="molecule type" value="Genomic_DNA"/>
</dbReference>
<gene>
    <name evidence="1" type="ORF">THII_2715</name>
</gene>
<dbReference type="HOGENOM" id="CLU_2526469_0_0_6"/>
<organism evidence="1 2">
    <name type="scientific">Thioploca ingrica</name>
    <dbReference type="NCBI Taxonomy" id="40754"/>
    <lineage>
        <taxon>Bacteria</taxon>
        <taxon>Pseudomonadati</taxon>
        <taxon>Pseudomonadota</taxon>
        <taxon>Gammaproteobacteria</taxon>
        <taxon>Thiotrichales</taxon>
        <taxon>Thiotrichaceae</taxon>
        <taxon>Thioploca</taxon>
    </lineage>
</organism>
<evidence type="ECO:0000313" key="1">
    <source>
        <dbReference type="EMBL" id="BAP57012.1"/>
    </source>
</evidence>
<dbReference type="AlphaFoldDB" id="A0A090AM76"/>